<dbReference type="Pfam" id="PF13202">
    <property type="entry name" value="EF-hand_5"/>
    <property type="match status" value="2"/>
</dbReference>
<dbReference type="PROSITE" id="PS00018">
    <property type="entry name" value="EF_HAND_1"/>
    <property type="match status" value="2"/>
</dbReference>
<accession>A0A512RFI9</accession>
<dbReference type="InterPro" id="IPR011992">
    <property type="entry name" value="EF-hand-dom_pair"/>
</dbReference>
<evidence type="ECO:0000259" key="2">
    <source>
        <dbReference type="PROSITE" id="PS50222"/>
    </source>
</evidence>
<protein>
    <recommendedName>
        <fullName evidence="2">EF-hand domain-containing protein</fullName>
    </recommendedName>
</protein>
<dbReference type="EMBL" id="BKAU01000001">
    <property type="protein sequence ID" value="GEP94404.1"/>
    <property type="molecule type" value="Genomic_DNA"/>
</dbReference>
<dbReference type="InterPro" id="IPR002048">
    <property type="entry name" value="EF_hand_dom"/>
</dbReference>
<dbReference type="AlphaFoldDB" id="A0A512RFI9"/>
<dbReference type="GO" id="GO:0005509">
    <property type="term" value="F:calcium ion binding"/>
    <property type="evidence" value="ECO:0007669"/>
    <property type="project" value="InterPro"/>
</dbReference>
<reference evidence="3 4" key="1">
    <citation type="submission" date="2019-07" db="EMBL/GenBank/DDBJ databases">
        <title>Whole genome shotgun sequence of Chitinophaga cymbidii NBRC 109752.</title>
        <authorList>
            <person name="Hosoyama A."/>
            <person name="Uohara A."/>
            <person name="Ohji S."/>
            <person name="Ichikawa N."/>
        </authorList>
    </citation>
    <scope>NUCLEOTIDE SEQUENCE [LARGE SCALE GENOMIC DNA]</scope>
    <source>
        <strain evidence="3 4">NBRC 109752</strain>
    </source>
</reference>
<evidence type="ECO:0000256" key="1">
    <source>
        <dbReference type="SAM" id="MobiDB-lite"/>
    </source>
</evidence>
<evidence type="ECO:0000313" key="3">
    <source>
        <dbReference type="EMBL" id="GEP94404.1"/>
    </source>
</evidence>
<dbReference type="Proteomes" id="UP000321436">
    <property type="component" value="Unassembled WGS sequence"/>
</dbReference>
<feature type="domain" description="EF-hand" evidence="2">
    <location>
        <begin position="20"/>
        <end position="55"/>
    </location>
</feature>
<name>A0A512RFI9_9BACT</name>
<keyword evidence="4" id="KW-1185">Reference proteome</keyword>
<dbReference type="Gene3D" id="1.10.238.10">
    <property type="entry name" value="EF-hand"/>
    <property type="match status" value="1"/>
</dbReference>
<gene>
    <name evidence="3" type="ORF">CCY01nite_06640</name>
</gene>
<proteinExistence type="predicted"/>
<sequence>MEYPLNSQEKSKEEQSTNISDFDECEELFNAMDQDGSGDISGEEWSSAGGDPDDFQTLDTDQSGSLDFSEWSIACID</sequence>
<dbReference type="PROSITE" id="PS50222">
    <property type="entry name" value="EF_HAND_2"/>
    <property type="match status" value="1"/>
</dbReference>
<feature type="region of interest" description="Disordered" evidence="1">
    <location>
        <begin position="1"/>
        <end position="63"/>
    </location>
</feature>
<dbReference type="SUPFAM" id="SSF47473">
    <property type="entry name" value="EF-hand"/>
    <property type="match status" value="1"/>
</dbReference>
<dbReference type="InterPro" id="IPR018247">
    <property type="entry name" value="EF_Hand_1_Ca_BS"/>
</dbReference>
<evidence type="ECO:0000313" key="4">
    <source>
        <dbReference type="Proteomes" id="UP000321436"/>
    </source>
</evidence>
<comment type="caution">
    <text evidence="3">The sequence shown here is derived from an EMBL/GenBank/DDBJ whole genome shotgun (WGS) entry which is preliminary data.</text>
</comment>
<organism evidence="3 4">
    <name type="scientific">Chitinophaga cymbidii</name>
    <dbReference type="NCBI Taxonomy" id="1096750"/>
    <lineage>
        <taxon>Bacteria</taxon>
        <taxon>Pseudomonadati</taxon>
        <taxon>Bacteroidota</taxon>
        <taxon>Chitinophagia</taxon>
        <taxon>Chitinophagales</taxon>
        <taxon>Chitinophagaceae</taxon>
        <taxon>Chitinophaga</taxon>
    </lineage>
</organism>